<evidence type="ECO:0000256" key="5">
    <source>
        <dbReference type="ARBA" id="ARBA00022840"/>
    </source>
</evidence>
<evidence type="ECO:0000256" key="4">
    <source>
        <dbReference type="ARBA" id="ARBA00022741"/>
    </source>
</evidence>
<feature type="domain" description="ABC transmembrane type-1" evidence="10">
    <location>
        <begin position="716"/>
        <end position="1006"/>
    </location>
</feature>
<dbReference type="InterPro" id="IPR050173">
    <property type="entry name" value="ABC_transporter_C-like"/>
</dbReference>
<dbReference type="Gene3D" id="1.20.1560.10">
    <property type="entry name" value="ABC transporter type 1, transmembrane domain"/>
    <property type="match status" value="2"/>
</dbReference>
<keyword evidence="5" id="KW-0067">ATP-binding</keyword>
<dbReference type="SUPFAM" id="SSF90123">
    <property type="entry name" value="ABC transporter transmembrane region"/>
    <property type="match status" value="2"/>
</dbReference>
<feature type="domain" description="ABC transmembrane type-1" evidence="10">
    <location>
        <begin position="98"/>
        <end position="358"/>
    </location>
</feature>
<dbReference type="CDD" id="cd18593">
    <property type="entry name" value="ABC_6TM_MRP4_D1_like"/>
    <property type="match status" value="1"/>
</dbReference>
<feature type="domain" description="ABC transporter" evidence="9">
    <location>
        <begin position="410"/>
        <end position="633"/>
    </location>
</feature>
<keyword evidence="6 8" id="KW-1133">Transmembrane helix</keyword>
<dbReference type="Pfam" id="PF00005">
    <property type="entry name" value="ABC_tran"/>
    <property type="match status" value="2"/>
</dbReference>
<dbReference type="InterPro" id="IPR003593">
    <property type="entry name" value="AAA+_ATPase"/>
</dbReference>
<dbReference type="SUPFAM" id="SSF52540">
    <property type="entry name" value="P-loop containing nucleoside triphosphate hydrolases"/>
    <property type="match status" value="2"/>
</dbReference>
<dbReference type="PROSITE" id="PS50929">
    <property type="entry name" value="ABC_TM1F"/>
    <property type="match status" value="2"/>
</dbReference>
<feature type="transmembrane region" description="Helical" evidence="8">
    <location>
        <begin position="978"/>
        <end position="998"/>
    </location>
</feature>
<dbReference type="PROSITE" id="PS50893">
    <property type="entry name" value="ABC_TRANSPORTER_2"/>
    <property type="match status" value="2"/>
</dbReference>
<evidence type="ECO:0000256" key="6">
    <source>
        <dbReference type="ARBA" id="ARBA00022989"/>
    </source>
</evidence>
<feature type="transmembrane region" description="Helical" evidence="8">
    <location>
        <begin position="134"/>
        <end position="157"/>
    </location>
</feature>
<dbReference type="InterPro" id="IPR030240">
    <property type="entry name" value="ABCC4_TMD1"/>
</dbReference>
<evidence type="ECO:0000256" key="3">
    <source>
        <dbReference type="ARBA" id="ARBA00022692"/>
    </source>
</evidence>
<dbReference type="Gene3D" id="3.40.50.300">
    <property type="entry name" value="P-loop containing nucleotide triphosphate hydrolases"/>
    <property type="match status" value="2"/>
</dbReference>
<reference evidence="11" key="1">
    <citation type="submission" date="2023-04" db="EMBL/GenBank/DDBJ databases">
        <authorList>
            <consortium name="ELIXIR-Norway"/>
        </authorList>
    </citation>
    <scope>NUCLEOTIDE SEQUENCE [LARGE SCALE GENOMIC DNA]</scope>
</reference>
<feature type="domain" description="ABC transporter" evidence="9">
    <location>
        <begin position="1042"/>
        <end position="1275"/>
    </location>
</feature>
<evidence type="ECO:0000256" key="8">
    <source>
        <dbReference type="SAM" id="Phobius"/>
    </source>
</evidence>
<dbReference type="Pfam" id="PF00664">
    <property type="entry name" value="ABC_membrane"/>
    <property type="match status" value="2"/>
</dbReference>
<evidence type="ECO:0000313" key="11">
    <source>
        <dbReference type="EMBL" id="CAI9178856.1"/>
    </source>
</evidence>
<evidence type="ECO:0000259" key="10">
    <source>
        <dbReference type="PROSITE" id="PS50929"/>
    </source>
</evidence>
<feature type="transmembrane region" description="Helical" evidence="8">
    <location>
        <begin position="237"/>
        <end position="255"/>
    </location>
</feature>
<proteinExistence type="predicted"/>
<dbReference type="EMBL" id="OX459944">
    <property type="protein sequence ID" value="CAI9178856.1"/>
    <property type="molecule type" value="Genomic_DNA"/>
</dbReference>
<feature type="transmembrane region" description="Helical" evidence="8">
    <location>
        <begin position="211"/>
        <end position="231"/>
    </location>
</feature>
<feature type="transmembrane region" description="Helical" evidence="8">
    <location>
        <begin position="864"/>
        <end position="883"/>
    </location>
</feature>
<keyword evidence="12" id="KW-1185">Reference proteome</keyword>
<dbReference type="InterPro" id="IPR003439">
    <property type="entry name" value="ABC_transporter-like_ATP-bd"/>
</dbReference>
<keyword evidence="2" id="KW-0813">Transport</keyword>
<feature type="transmembrane region" description="Helical" evidence="8">
    <location>
        <begin position="837"/>
        <end position="858"/>
    </location>
</feature>
<dbReference type="SMART" id="SM00382">
    <property type="entry name" value="AAA"/>
    <property type="match status" value="2"/>
</dbReference>
<feature type="transmembrane region" description="Helical" evidence="8">
    <location>
        <begin position="769"/>
        <end position="792"/>
    </location>
</feature>
<dbReference type="PANTHER" id="PTHR24223">
    <property type="entry name" value="ATP-BINDING CASSETTE SUB-FAMILY C"/>
    <property type="match status" value="1"/>
</dbReference>
<keyword evidence="3 8" id="KW-0812">Transmembrane</keyword>
<sequence>MLPVSPEVKPNPLQNANFCSRLFVWWLNPLFKMGYKRKLEPDDMYSVLPEDRSQHLGEELQGYWNQEVKRAQKDAQEPSLMKAIIKCYWKSYLIWGMFAFLEEGTRVVQPIFLGKMISYVENSDSTNSVTLQEAYAYATVLSTCMLVWAVLHHLYFYHIQRVGMRLRVAVCHMIYCKALCLSSSAMGKTTTGQIVNLLSNDVSRFDQVTVFLHYLWVGPLQAIIVTALLWMEIGMSCLAGMAILVVILLLQSCIWKLSSSLWSKTAALTDNRIQTISEIITGIRTIKMYAWEKSFIDLITSLRRKEIFKILRSSFFRGVNLALFFAVSKIMIFVTFMANDILDNLITASQVFVVVMLFEALRFTSTLYFPMAVEKVSEAVVSIQRIKNFLLLDEISQCYPQLPSDGEMIVDVQDFTAFWEKESGTPTLQGLSFTVRPGELLAVIGPVGTGKSSLLSAVLGELPPSQGKVSVHGRIAYVSQQPWVFSGTVRSNILFGKKYEKELYEEVIRACALEEDLQSFEDRDLTEIGDRGTTLSGGQKARINLARAVYQDADIYLLDDPLSAVDAEVSRHLFEQCICQTLSKKITILVTHQLQYLEDATQILILKDGRMVQKGIYAEFPKPGIDFEDILLKTENEKAELPPGPGTPTLRKWSSSESSVQSLQSSSPSLKDAAPEDKDTENIQAIPSLESCSIGMVGFKIYKNCFRAGAHWFIIVFLILINVAAQVTYILQDWWLADWANERSTIYAMVFGQGNMIVMPDPDWYLRTYSGLMVATGLFSITRSLLLIYVLVNSSQTLHNEMLESILKAPVLFFDRNPIGRILNRFSKDTGHMDDSLPLTFLDFIQMFLFMTGVAGVMVGVIPWIAIPVIPLSIIFFLLRIYFLWTYGDIKRLECTTRSPVFSHLASSLQGLWSIRAYKAEQRFQEVFDAHQDLHSEAWFLLLTTFQWFAVRLDVICAVFFIIICFGSLMLAKTLNPGQFGIVLSLALTFTWIFQWCVRQSAEVEKMMVSAERVVEYMELEKEAPWEYEYRPPLDWPHEGELAFEDVNFRHTLDGPLVLKDLTECTDSKEKTGIVGRTGAGKSSLVAALFRLSEPRGGIWIDNISITSIGLHHLRKKMSVVPQEAVLFTGTMRKNLDPFDEHTNEELWNALEEVQLKEIIESLPGKMDTELVESGSNLSVGQRQLLCLARGILRKNQILIIDNATSHVDPRTDELIQKNIREKFSQCTVLTITHRLSTIIDSEWMMVWDSGRLDDYDEPYCMLQERDSLFYKMVQQLGEAEATALTERAKQVSLLCTSKDITHDDHVIMNTYSGQPSALTIFESTM</sequence>
<gene>
    <name evidence="11" type="ORF">MRATA1EN1_LOCUS27818</name>
</gene>
<evidence type="ECO:0000256" key="1">
    <source>
        <dbReference type="ARBA" id="ARBA00004370"/>
    </source>
</evidence>
<dbReference type="PROSITE" id="PS00211">
    <property type="entry name" value="ABC_TRANSPORTER_1"/>
    <property type="match status" value="2"/>
</dbReference>
<keyword evidence="4" id="KW-0547">Nucleotide-binding</keyword>
<dbReference type="CDD" id="cd03244">
    <property type="entry name" value="ABCC_MRP_domain2"/>
    <property type="match status" value="1"/>
</dbReference>
<dbReference type="InterPro" id="IPR011527">
    <property type="entry name" value="ABC1_TM_dom"/>
</dbReference>
<accession>A0ABN9A1J9</accession>
<dbReference type="CDD" id="cd03250">
    <property type="entry name" value="ABCC_MRP_domain1"/>
    <property type="match status" value="1"/>
</dbReference>
<name>A0ABN9A1J9_RANTA</name>
<feature type="transmembrane region" description="Helical" evidence="8">
    <location>
        <begin position="314"/>
        <end position="338"/>
    </location>
</feature>
<evidence type="ECO:0000256" key="2">
    <source>
        <dbReference type="ARBA" id="ARBA00022448"/>
    </source>
</evidence>
<dbReference type="InterPro" id="IPR027417">
    <property type="entry name" value="P-loop_NTPase"/>
</dbReference>
<comment type="subcellular location">
    <subcellularLocation>
        <location evidence="1">Membrane</location>
    </subcellularLocation>
</comment>
<feature type="transmembrane region" description="Helical" evidence="8">
    <location>
        <begin position="949"/>
        <end position="972"/>
    </location>
</feature>
<evidence type="ECO:0000256" key="7">
    <source>
        <dbReference type="ARBA" id="ARBA00023136"/>
    </source>
</evidence>
<dbReference type="PANTHER" id="PTHR24223:SF357">
    <property type="entry name" value="ATP-BINDING CASSETTE SUB-FAMILY C MEMBER 4"/>
    <property type="match status" value="1"/>
</dbReference>
<evidence type="ECO:0000259" key="9">
    <source>
        <dbReference type="PROSITE" id="PS50893"/>
    </source>
</evidence>
<dbReference type="InterPro" id="IPR036640">
    <property type="entry name" value="ABC1_TM_sf"/>
</dbReference>
<keyword evidence="7 8" id="KW-0472">Membrane</keyword>
<evidence type="ECO:0000313" key="12">
    <source>
        <dbReference type="Proteomes" id="UP001176941"/>
    </source>
</evidence>
<dbReference type="Proteomes" id="UP001176941">
    <property type="component" value="Chromosome 8"/>
</dbReference>
<feature type="transmembrane region" description="Helical" evidence="8">
    <location>
        <begin position="344"/>
        <end position="361"/>
    </location>
</feature>
<protein>
    <recommendedName>
        <fullName evidence="13">ATP-binding cassette, sub-family C (CFTR/MRP), member 4</fullName>
    </recommendedName>
</protein>
<organism evidence="11 12">
    <name type="scientific">Rangifer tarandus platyrhynchus</name>
    <name type="common">Svalbard reindeer</name>
    <dbReference type="NCBI Taxonomy" id="3082113"/>
    <lineage>
        <taxon>Eukaryota</taxon>
        <taxon>Metazoa</taxon>
        <taxon>Chordata</taxon>
        <taxon>Craniata</taxon>
        <taxon>Vertebrata</taxon>
        <taxon>Euteleostomi</taxon>
        <taxon>Mammalia</taxon>
        <taxon>Eutheria</taxon>
        <taxon>Laurasiatheria</taxon>
        <taxon>Artiodactyla</taxon>
        <taxon>Ruminantia</taxon>
        <taxon>Pecora</taxon>
        <taxon>Cervidae</taxon>
        <taxon>Odocoileinae</taxon>
        <taxon>Rangifer</taxon>
    </lineage>
</organism>
<evidence type="ECO:0008006" key="13">
    <source>
        <dbReference type="Google" id="ProtNLM"/>
    </source>
</evidence>
<feature type="transmembrane region" description="Helical" evidence="8">
    <location>
        <begin position="710"/>
        <end position="731"/>
    </location>
</feature>
<dbReference type="InterPro" id="IPR017871">
    <property type="entry name" value="ABC_transporter-like_CS"/>
</dbReference>